<accession>A0A6M8BGV5</accession>
<gene>
    <name evidence="1" type="ORF">HPC62_06035</name>
</gene>
<dbReference type="Proteomes" id="UP000505210">
    <property type="component" value="Chromosome"/>
</dbReference>
<name>A0A6M8BGV5_9CYAN</name>
<dbReference type="AlphaFoldDB" id="A0A6M8BGV5"/>
<proteinExistence type="predicted"/>
<dbReference type="Gene3D" id="3.40.50.1820">
    <property type="entry name" value="alpha/beta hydrolase"/>
    <property type="match status" value="1"/>
</dbReference>
<dbReference type="PANTHER" id="PTHR34127">
    <property type="entry name" value="OS04G0405600 PROTEIN"/>
    <property type="match status" value="1"/>
</dbReference>
<dbReference type="SUPFAM" id="SSF53474">
    <property type="entry name" value="alpha/beta-Hydrolases"/>
    <property type="match status" value="1"/>
</dbReference>
<dbReference type="InterPro" id="IPR010765">
    <property type="entry name" value="DUF1350"/>
</dbReference>
<sequence>MEWRELGGNWLVVPESPTAMIHFLGGAFVAAAPQVTYRSLLEHLAEQGYAVVATPFVNTFDHEAIARQVLRSFLRAEEYLLERVFRRSYVPLYGLGHSMGCKLHLLIGSRSSQERAGNVFLSFNNYPARRSIPFLDQMSQFSTQFSSQIPPQFAPLLNVEFTPSPTETYTLIERQYQVRRNLLIRFAMDDIDQTRSLSDVLTRRFPGMTTLHTLGGNHLTPMGQDLKWQPGATFTPLDALGQFMQQGLNRDFIQLKRTITRWLNPVAAFNLPK</sequence>
<dbReference type="EMBL" id="CP053661">
    <property type="protein sequence ID" value="QKD81815.1"/>
    <property type="molecule type" value="Genomic_DNA"/>
</dbReference>
<dbReference type="Pfam" id="PF07082">
    <property type="entry name" value="DUF1350"/>
    <property type="match status" value="1"/>
</dbReference>
<dbReference type="KEGG" id="theu:HPC62_06035"/>
<dbReference type="InterPro" id="IPR029058">
    <property type="entry name" value="AB_hydrolase_fold"/>
</dbReference>
<evidence type="ECO:0000313" key="1">
    <source>
        <dbReference type="EMBL" id="QKD81815.1"/>
    </source>
</evidence>
<reference evidence="1 2" key="1">
    <citation type="submission" date="2020-05" db="EMBL/GenBank/DDBJ databases">
        <title>Complete genome sequence of of a novel Thermoleptolyngbya strain isolated from hot springs of Ganzi, Sichuan China.</title>
        <authorList>
            <person name="Tang J."/>
            <person name="Daroch M."/>
            <person name="Li L."/>
            <person name="Waleron K."/>
            <person name="Waleron M."/>
            <person name="Waleron M."/>
        </authorList>
    </citation>
    <scope>NUCLEOTIDE SEQUENCE [LARGE SCALE GENOMIC DNA]</scope>
    <source>
        <strain evidence="1 2">PKUAC-SCTA183</strain>
    </source>
</reference>
<evidence type="ECO:0000313" key="2">
    <source>
        <dbReference type="Proteomes" id="UP000505210"/>
    </source>
</evidence>
<dbReference type="RefSeq" id="WP_172354203.1">
    <property type="nucleotide sequence ID" value="NZ_CP053661.1"/>
</dbReference>
<keyword evidence="2" id="KW-1185">Reference proteome</keyword>
<protein>
    <submittedName>
        <fullName evidence="1">DUF1350 family protein</fullName>
    </submittedName>
</protein>
<organism evidence="1 2">
    <name type="scientific">Thermoleptolyngbya sichuanensis A183</name>
    <dbReference type="NCBI Taxonomy" id="2737172"/>
    <lineage>
        <taxon>Bacteria</taxon>
        <taxon>Bacillati</taxon>
        <taxon>Cyanobacteriota</taxon>
        <taxon>Cyanophyceae</taxon>
        <taxon>Oculatellales</taxon>
        <taxon>Oculatellaceae</taxon>
        <taxon>Thermoleptolyngbya</taxon>
        <taxon>Thermoleptolyngbya sichuanensis</taxon>
    </lineage>
</organism>
<dbReference type="PANTHER" id="PTHR34127:SF1">
    <property type="entry name" value="OS04G0405600 PROTEIN"/>
    <property type="match status" value="1"/>
</dbReference>